<protein>
    <submittedName>
        <fullName evidence="4">DUF1446-domain-containing protein</fullName>
    </submittedName>
</protein>
<feature type="domain" description="AtuA-like ferredoxin-fold" evidence="3">
    <location>
        <begin position="498"/>
        <end position="594"/>
    </location>
</feature>
<sequence length="608" mass="66661">MGSVNPPRPIRIMNISGSPSDRRDALAIAAASNEPIDVFVGDWMSEVNMPTRAYDIVNSLGVGYEPTFIETLEPALENIAKKGLKLAANAGTVATKDLFNIVVSMVKEKGLDLNVAWVEGDAVLDQIQASLKKSPSSFVSVCTGQSLEDWPYEPIFAQCYLGGMGIAKAFGAGADIVICGRVADASPIIGAAAWWHGWAVTEFDKLAQSLIAGHLIECSTYVTGGNYTGFKSLDWDTMHAFGYPIAEISHDADVIITKVEGTGGIVNVETCKEQLLYEIQGAYYLNGDVTAVIDKAKFTEIGKNRVRLSGITGLPPPSTTKCGLTAFGGYKAEIHWALVGLDIEEKVKMLDIQMKHSYGKERLSKFTTFDLTVYGSVAKNPKNQNAATVDLRLVVESKDPKALSVENFMRPAFDIIMQSFPAATYHPDRRTASPMPYQEYFPTLIPQSTQTIHFSNSSLKSITLPPPSNTIPHKPQQPSYPPTSPVSLTSFGPTTPTPLGHVVLARAGDKGSNCNIGLFVRHEDEWAWLRSLLSMETFIGLLGEDYHGQKIDRMEFEELWAVHFLLHDWLDRGVTANATYDILGKFLAEYLRCKIVDVPNVFLERGKI</sequence>
<dbReference type="AlphaFoldDB" id="A0A6A6QUR7"/>
<reference evidence="4" key="1">
    <citation type="journal article" date="2020" name="Stud. Mycol.">
        <title>101 Dothideomycetes genomes: a test case for predicting lifestyles and emergence of pathogens.</title>
        <authorList>
            <person name="Haridas S."/>
            <person name="Albert R."/>
            <person name="Binder M."/>
            <person name="Bloem J."/>
            <person name="Labutti K."/>
            <person name="Salamov A."/>
            <person name="Andreopoulos B."/>
            <person name="Baker S."/>
            <person name="Barry K."/>
            <person name="Bills G."/>
            <person name="Bluhm B."/>
            <person name="Cannon C."/>
            <person name="Castanera R."/>
            <person name="Culley D."/>
            <person name="Daum C."/>
            <person name="Ezra D."/>
            <person name="Gonzalez J."/>
            <person name="Henrissat B."/>
            <person name="Kuo A."/>
            <person name="Liang C."/>
            <person name="Lipzen A."/>
            <person name="Lutzoni F."/>
            <person name="Magnuson J."/>
            <person name="Mondo S."/>
            <person name="Nolan M."/>
            <person name="Ohm R."/>
            <person name="Pangilinan J."/>
            <person name="Park H.-J."/>
            <person name="Ramirez L."/>
            <person name="Alfaro M."/>
            <person name="Sun H."/>
            <person name="Tritt A."/>
            <person name="Yoshinaga Y."/>
            <person name="Zwiers L.-H."/>
            <person name="Turgeon B."/>
            <person name="Goodwin S."/>
            <person name="Spatafora J."/>
            <person name="Crous P."/>
            <person name="Grigoriev I."/>
        </authorList>
    </citation>
    <scope>NUCLEOTIDE SEQUENCE</scope>
    <source>
        <strain evidence="4">CBS 269.34</strain>
    </source>
</reference>
<evidence type="ECO:0000259" key="2">
    <source>
        <dbReference type="Pfam" id="PF07287"/>
    </source>
</evidence>
<dbReference type="InterPro" id="IPR056362">
    <property type="entry name" value="AtuA-like_ferredoxin_dom"/>
</dbReference>
<gene>
    <name evidence="4" type="ORF">BU16DRAFT_485172</name>
</gene>
<dbReference type="Proteomes" id="UP000799750">
    <property type="component" value="Unassembled WGS sequence"/>
</dbReference>
<dbReference type="Pfam" id="PF07287">
    <property type="entry name" value="AtuA"/>
    <property type="match status" value="1"/>
</dbReference>
<dbReference type="OrthoDB" id="10265871at2759"/>
<feature type="non-terminal residue" evidence="4">
    <location>
        <position position="608"/>
    </location>
</feature>
<feature type="domain" description="Acyclic terpene utilisation N-terminal" evidence="2">
    <location>
        <begin position="10"/>
        <end position="450"/>
    </location>
</feature>
<evidence type="ECO:0000313" key="5">
    <source>
        <dbReference type="Proteomes" id="UP000799750"/>
    </source>
</evidence>
<accession>A0A6A6QUR7</accession>
<feature type="region of interest" description="Disordered" evidence="1">
    <location>
        <begin position="464"/>
        <end position="486"/>
    </location>
</feature>
<evidence type="ECO:0000256" key="1">
    <source>
        <dbReference type="SAM" id="MobiDB-lite"/>
    </source>
</evidence>
<proteinExistence type="predicted"/>
<dbReference type="PANTHER" id="PTHR47585">
    <property type="match status" value="1"/>
</dbReference>
<name>A0A6A6QUR7_9PEZI</name>
<dbReference type="EMBL" id="MU004188">
    <property type="protein sequence ID" value="KAF2495864.1"/>
    <property type="molecule type" value="Genomic_DNA"/>
</dbReference>
<dbReference type="Pfam" id="PF23544">
    <property type="entry name" value="AtuA_ferredoxin"/>
    <property type="match status" value="1"/>
</dbReference>
<dbReference type="PANTHER" id="PTHR47585:SF2">
    <property type="entry name" value="DUF1446 DOMAIN PROTEIN (AFU_ORTHOLOGUE AFUA_6G11420)"/>
    <property type="match status" value="1"/>
</dbReference>
<organism evidence="4 5">
    <name type="scientific">Lophium mytilinum</name>
    <dbReference type="NCBI Taxonomy" id="390894"/>
    <lineage>
        <taxon>Eukaryota</taxon>
        <taxon>Fungi</taxon>
        <taxon>Dikarya</taxon>
        <taxon>Ascomycota</taxon>
        <taxon>Pezizomycotina</taxon>
        <taxon>Dothideomycetes</taxon>
        <taxon>Pleosporomycetidae</taxon>
        <taxon>Mytilinidiales</taxon>
        <taxon>Mytilinidiaceae</taxon>
        <taxon>Lophium</taxon>
    </lineage>
</organism>
<keyword evidence="5" id="KW-1185">Reference proteome</keyword>
<evidence type="ECO:0000313" key="4">
    <source>
        <dbReference type="EMBL" id="KAF2495864.1"/>
    </source>
</evidence>
<evidence type="ECO:0000259" key="3">
    <source>
        <dbReference type="Pfam" id="PF23544"/>
    </source>
</evidence>
<dbReference type="InterPro" id="IPR010839">
    <property type="entry name" value="AtuA_N"/>
</dbReference>